<sequence length="183" mass="21245">MRSRLIFLFTLIAFLTGGRIFSETVPEVRHNPWSLIIYRPENSSGMNEIRCWLRLIDAETGEDVTYTKIKANYSWISRPKEGSPYQKTYYLSGGMAMHLLIQSGKYKISFYTPPESQNGFPAADGTENARQWESNEFFYDTNNPAKVIFVSPTANENGFYNGGWYIDYKAPPYYQFTKPKMQY</sequence>
<reference evidence="1 2" key="1">
    <citation type="submission" date="2017-02" db="EMBL/GenBank/DDBJ databases">
        <authorList>
            <person name="Peterson S.W."/>
        </authorList>
    </citation>
    <scope>NUCLEOTIDE SEQUENCE [LARGE SCALE GENOMIC DNA]</scope>
    <source>
        <strain evidence="1 2">ATCC BAA-908</strain>
    </source>
</reference>
<gene>
    <name evidence="1" type="ORF">SAMN02745149_00548</name>
</gene>
<protein>
    <submittedName>
        <fullName evidence="1">Uncharacterized protein</fullName>
    </submittedName>
</protein>
<dbReference type="Proteomes" id="UP000190423">
    <property type="component" value="Unassembled WGS sequence"/>
</dbReference>
<dbReference type="EMBL" id="FUWG01000003">
    <property type="protein sequence ID" value="SJZ30900.1"/>
    <property type="molecule type" value="Genomic_DNA"/>
</dbReference>
<dbReference type="AlphaFoldDB" id="A0A1T4JL14"/>
<keyword evidence="2" id="KW-1185">Reference proteome</keyword>
<evidence type="ECO:0000313" key="2">
    <source>
        <dbReference type="Proteomes" id="UP000190423"/>
    </source>
</evidence>
<dbReference type="STRING" id="261392.SAMN02745149_00548"/>
<evidence type="ECO:0000313" key="1">
    <source>
        <dbReference type="EMBL" id="SJZ30900.1"/>
    </source>
</evidence>
<organism evidence="1 2">
    <name type="scientific">Treponema porcinum</name>
    <dbReference type="NCBI Taxonomy" id="261392"/>
    <lineage>
        <taxon>Bacteria</taxon>
        <taxon>Pseudomonadati</taxon>
        <taxon>Spirochaetota</taxon>
        <taxon>Spirochaetia</taxon>
        <taxon>Spirochaetales</taxon>
        <taxon>Treponemataceae</taxon>
        <taxon>Treponema</taxon>
    </lineage>
</organism>
<name>A0A1T4JL14_TREPO</name>
<proteinExistence type="predicted"/>
<accession>A0A1T4JL14</accession>